<gene>
    <name evidence="4" type="ORF">GCM10011365_15160</name>
</gene>
<feature type="domain" description="GGDEF" evidence="3">
    <location>
        <begin position="1"/>
        <end position="95"/>
    </location>
</feature>
<comment type="caution">
    <text evidence="4">The sequence shown here is derived from an EMBL/GenBank/DDBJ whole genome shotgun (WGS) entry which is preliminary data.</text>
</comment>
<dbReference type="SUPFAM" id="SSF55073">
    <property type="entry name" value="Nucleotide cyclase"/>
    <property type="match status" value="1"/>
</dbReference>
<dbReference type="Proteomes" id="UP000605253">
    <property type="component" value="Unassembled WGS sequence"/>
</dbReference>
<evidence type="ECO:0000313" key="5">
    <source>
        <dbReference type="Proteomes" id="UP000605253"/>
    </source>
</evidence>
<keyword evidence="5" id="KW-1185">Reference proteome</keyword>
<evidence type="ECO:0000256" key="1">
    <source>
        <dbReference type="ARBA" id="ARBA00012528"/>
    </source>
</evidence>
<dbReference type="InterPro" id="IPR043128">
    <property type="entry name" value="Rev_trsase/Diguanyl_cyclase"/>
</dbReference>
<dbReference type="Gene3D" id="3.30.70.270">
    <property type="match status" value="1"/>
</dbReference>
<dbReference type="InterPro" id="IPR029787">
    <property type="entry name" value="Nucleotide_cyclase"/>
</dbReference>
<reference evidence="4" key="2">
    <citation type="submission" date="2020-09" db="EMBL/GenBank/DDBJ databases">
        <authorList>
            <person name="Sun Q."/>
            <person name="Zhou Y."/>
        </authorList>
    </citation>
    <scope>NUCLEOTIDE SEQUENCE</scope>
    <source>
        <strain evidence="4">CGMCC 1.12181</strain>
    </source>
</reference>
<dbReference type="PANTHER" id="PTHR45138:SF9">
    <property type="entry name" value="DIGUANYLATE CYCLASE DGCM-RELATED"/>
    <property type="match status" value="1"/>
</dbReference>
<reference evidence="4" key="1">
    <citation type="journal article" date="2014" name="Int. J. Syst. Evol. Microbiol.">
        <title>Complete genome sequence of Corynebacterium casei LMG S-19264T (=DSM 44701T), isolated from a smear-ripened cheese.</title>
        <authorList>
            <consortium name="US DOE Joint Genome Institute (JGI-PGF)"/>
            <person name="Walter F."/>
            <person name="Albersmeier A."/>
            <person name="Kalinowski J."/>
            <person name="Ruckert C."/>
        </authorList>
    </citation>
    <scope>NUCLEOTIDE SEQUENCE</scope>
    <source>
        <strain evidence="4">CGMCC 1.12181</strain>
    </source>
</reference>
<name>A0A917CSB7_9GAMM</name>
<dbReference type="EC" id="2.7.7.65" evidence="1"/>
<dbReference type="PANTHER" id="PTHR45138">
    <property type="entry name" value="REGULATORY COMPONENTS OF SENSORY TRANSDUCTION SYSTEM"/>
    <property type="match status" value="1"/>
</dbReference>
<dbReference type="AlphaFoldDB" id="A0A917CSB7"/>
<dbReference type="NCBIfam" id="TIGR00254">
    <property type="entry name" value="GGDEF"/>
    <property type="match status" value="1"/>
</dbReference>
<comment type="catalytic activity">
    <reaction evidence="2">
        <text>2 GTP = 3',3'-c-di-GMP + 2 diphosphate</text>
        <dbReference type="Rhea" id="RHEA:24898"/>
        <dbReference type="ChEBI" id="CHEBI:33019"/>
        <dbReference type="ChEBI" id="CHEBI:37565"/>
        <dbReference type="ChEBI" id="CHEBI:58805"/>
        <dbReference type="EC" id="2.7.7.65"/>
    </reaction>
</comment>
<evidence type="ECO:0000256" key="2">
    <source>
        <dbReference type="ARBA" id="ARBA00034247"/>
    </source>
</evidence>
<evidence type="ECO:0000313" key="4">
    <source>
        <dbReference type="EMBL" id="GGF94805.1"/>
    </source>
</evidence>
<dbReference type="EMBL" id="BMEO01000005">
    <property type="protein sequence ID" value="GGF94805.1"/>
    <property type="molecule type" value="Genomic_DNA"/>
</dbReference>
<dbReference type="InterPro" id="IPR050469">
    <property type="entry name" value="Diguanylate_Cyclase"/>
</dbReference>
<dbReference type="Pfam" id="PF00990">
    <property type="entry name" value="GGDEF"/>
    <property type="match status" value="1"/>
</dbReference>
<dbReference type="InterPro" id="IPR000160">
    <property type="entry name" value="GGDEF_dom"/>
</dbReference>
<organism evidence="4 5">
    <name type="scientific">Marinicella pacifica</name>
    <dbReference type="NCBI Taxonomy" id="1171543"/>
    <lineage>
        <taxon>Bacteria</taxon>
        <taxon>Pseudomonadati</taxon>
        <taxon>Pseudomonadota</taxon>
        <taxon>Gammaproteobacteria</taxon>
        <taxon>Lysobacterales</taxon>
        <taxon>Marinicellaceae</taxon>
        <taxon>Marinicella</taxon>
    </lineage>
</organism>
<sequence length="96" mass="10929">MARFGGEEFIIVLFNFDFDKTRAFIRGIQNKLDNEQIQHPDSSVADVLTLSFGYVTFDVNNTSPSQAYKQLTNRADNCLYQAKKQGRNQIIGSTFN</sequence>
<dbReference type="PROSITE" id="PS50887">
    <property type="entry name" value="GGDEF"/>
    <property type="match status" value="1"/>
</dbReference>
<evidence type="ECO:0000259" key="3">
    <source>
        <dbReference type="PROSITE" id="PS50887"/>
    </source>
</evidence>
<dbReference type="GO" id="GO:0052621">
    <property type="term" value="F:diguanylate cyclase activity"/>
    <property type="evidence" value="ECO:0007669"/>
    <property type="project" value="UniProtKB-EC"/>
</dbReference>
<accession>A0A917CSB7</accession>
<proteinExistence type="predicted"/>
<protein>
    <recommendedName>
        <fullName evidence="1">diguanylate cyclase</fullName>
        <ecNumber evidence="1">2.7.7.65</ecNumber>
    </recommendedName>
</protein>